<proteinExistence type="predicted"/>
<accession>A0AAW6U531</accession>
<sequence>MLVLTRIMYVLGGLLFLGSVVAHLGVRVWLRPRAPDLDDVYHEFEDEHPEYARYCRWLKVTMATATLGILMTFVAIAL</sequence>
<feature type="transmembrane region" description="Helical" evidence="1">
    <location>
        <begin position="7"/>
        <end position="30"/>
    </location>
</feature>
<dbReference type="Proteomes" id="UP001431776">
    <property type="component" value="Unassembled WGS sequence"/>
</dbReference>
<evidence type="ECO:0000256" key="1">
    <source>
        <dbReference type="SAM" id="Phobius"/>
    </source>
</evidence>
<organism evidence="2 3">
    <name type="scientific">Anaerobaca lacustris</name>
    <dbReference type="NCBI Taxonomy" id="3044600"/>
    <lineage>
        <taxon>Bacteria</taxon>
        <taxon>Pseudomonadati</taxon>
        <taxon>Planctomycetota</taxon>
        <taxon>Phycisphaerae</taxon>
        <taxon>Sedimentisphaerales</taxon>
        <taxon>Anaerobacaceae</taxon>
        <taxon>Anaerobaca</taxon>
    </lineage>
</organism>
<evidence type="ECO:0008006" key="4">
    <source>
        <dbReference type="Google" id="ProtNLM"/>
    </source>
</evidence>
<dbReference type="RefSeq" id="WP_349247058.1">
    <property type="nucleotide sequence ID" value="NZ_JASCXX010000044.1"/>
</dbReference>
<feature type="transmembrane region" description="Helical" evidence="1">
    <location>
        <begin position="57"/>
        <end position="77"/>
    </location>
</feature>
<comment type="caution">
    <text evidence="2">The sequence shown here is derived from an EMBL/GenBank/DDBJ whole genome shotgun (WGS) entry which is preliminary data.</text>
</comment>
<name>A0AAW6U531_9BACT</name>
<gene>
    <name evidence="2" type="ORF">QJ522_21485</name>
</gene>
<keyword evidence="1" id="KW-1133">Transmembrane helix</keyword>
<evidence type="ECO:0000313" key="2">
    <source>
        <dbReference type="EMBL" id="MDI6451649.1"/>
    </source>
</evidence>
<reference evidence="2" key="1">
    <citation type="submission" date="2023-05" db="EMBL/GenBank/DDBJ databases">
        <title>Anaerotaeda fermentans gen. nov., sp. nov., a novel anaerobic planctomycete of the new family within the order Sedimentisphaerales isolated from Taman Peninsula, Russia.</title>
        <authorList>
            <person name="Khomyakova M.A."/>
            <person name="Merkel A.Y."/>
            <person name="Slobodkin A.I."/>
        </authorList>
    </citation>
    <scope>NUCLEOTIDE SEQUENCE</scope>
    <source>
        <strain evidence="2">M17dextr</strain>
    </source>
</reference>
<dbReference type="AlphaFoldDB" id="A0AAW6U531"/>
<keyword evidence="1" id="KW-0472">Membrane</keyword>
<evidence type="ECO:0000313" key="3">
    <source>
        <dbReference type="Proteomes" id="UP001431776"/>
    </source>
</evidence>
<dbReference type="EMBL" id="JASCXX010000044">
    <property type="protein sequence ID" value="MDI6451649.1"/>
    <property type="molecule type" value="Genomic_DNA"/>
</dbReference>
<protein>
    <recommendedName>
        <fullName evidence="4">DUF1772 domain-containing protein</fullName>
    </recommendedName>
</protein>
<keyword evidence="3" id="KW-1185">Reference proteome</keyword>
<keyword evidence="1" id="KW-0812">Transmembrane</keyword>